<dbReference type="AlphaFoldDB" id="A0A1D3E0F2"/>
<dbReference type="OrthoDB" id="4331723at2"/>
<dbReference type="STRING" id="1306406.J116_013585"/>
<organism evidence="1 2">
    <name type="scientific">Streptomyces thermolilacinus SPC6</name>
    <dbReference type="NCBI Taxonomy" id="1306406"/>
    <lineage>
        <taxon>Bacteria</taxon>
        <taxon>Bacillati</taxon>
        <taxon>Actinomycetota</taxon>
        <taxon>Actinomycetes</taxon>
        <taxon>Kitasatosporales</taxon>
        <taxon>Streptomycetaceae</taxon>
        <taxon>Streptomyces</taxon>
    </lineage>
</organism>
<protein>
    <submittedName>
        <fullName evidence="1">Uncharacterized protein</fullName>
    </submittedName>
</protein>
<dbReference type="RefSeq" id="WP_028964028.1">
    <property type="nucleotide sequence ID" value="NZ_ASHX02000001.1"/>
</dbReference>
<dbReference type="EMBL" id="ASHX02000001">
    <property type="protein sequence ID" value="OEJ98056.1"/>
    <property type="molecule type" value="Genomic_DNA"/>
</dbReference>
<dbReference type="Proteomes" id="UP000095329">
    <property type="component" value="Unassembled WGS sequence"/>
</dbReference>
<keyword evidence="2" id="KW-1185">Reference proteome</keyword>
<name>A0A1D3E0F2_9ACTN</name>
<evidence type="ECO:0000313" key="2">
    <source>
        <dbReference type="Proteomes" id="UP000095329"/>
    </source>
</evidence>
<proteinExistence type="predicted"/>
<gene>
    <name evidence="1" type="ORF">J116_013585</name>
</gene>
<accession>A0A1D3E0F2</accession>
<comment type="caution">
    <text evidence="1">The sequence shown here is derived from an EMBL/GenBank/DDBJ whole genome shotgun (WGS) entry which is preliminary data.</text>
</comment>
<reference evidence="1 2" key="1">
    <citation type="journal article" date="2013" name="Genome Announc.">
        <title>Genome Sequence of Streptomyces violaceusniger Strain SPC6, a Halotolerant Streptomycete That Exhibits Rapid Growth and Development.</title>
        <authorList>
            <person name="Chen X."/>
            <person name="Zhang B."/>
            <person name="Zhang W."/>
            <person name="Wu X."/>
            <person name="Zhang M."/>
            <person name="Chen T."/>
            <person name="Liu G."/>
            <person name="Dyson P."/>
        </authorList>
    </citation>
    <scope>NUCLEOTIDE SEQUENCE [LARGE SCALE GENOMIC DNA]</scope>
    <source>
        <strain evidence="1 2">SPC6</strain>
    </source>
</reference>
<sequence>MNIDYDAEADRQARLTVDELRVVLGSHGIKLPSLGRDFADPPLITLGNCNLATARALVDVLRRA</sequence>
<evidence type="ECO:0000313" key="1">
    <source>
        <dbReference type="EMBL" id="OEJ98056.1"/>
    </source>
</evidence>